<evidence type="ECO:0000256" key="1">
    <source>
        <dbReference type="ARBA" id="ARBA00006174"/>
    </source>
</evidence>
<accession>A0A382C6B4</accession>
<dbReference type="PANTHER" id="PTHR16943:SF8">
    <property type="entry name" value="2-METHYLCITRATE DEHYDRATASE"/>
    <property type="match status" value="1"/>
</dbReference>
<dbReference type="Gene3D" id="1.10.4100.10">
    <property type="entry name" value="2-methylcitrate dehydratase PrpD"/>
    <property type="match status" value="1"/>
</dbReference>
<dbReference type="InterPro" id="IPR045336">
    <property type="entry name" value="MmgE_PrpD_N"/>
</dbReference>
<feature type="non-terminal residue" evidence="3">
    <location>
        <position position="166"/>
    </location>
</feature>
<dbReference type="Pfam" id="PF03972">
    <property type="entry name" value="MmgE_PrpD_N"/>
    <property type="match status" value="1"/>
</dbReference>
<dbReference type="AlphaFoldDB" id="A0A382C6B4"/>
<proteinExistence type="inferred from homology"/>
<evidence type="ECO:0000313" key="3">
    <source>
        <dbReference type="EMBL" id="SVB21645.1"/>
    </source>
</evidence>
<gene>
    <name evidence="3" type="ORF">METZ01_LOCUS174499</name>
</gene>
<dbReference type="PANTHER" id="PTHR16943">
    <property type="entry name" value="2-METHYLCITRATE DEHYDRATASE-RELATED"/>
    <property type="match status" value="1"/>
</dbReference>
<reference evidence="3" key="1">
    <citation type="submission" date="2018-05" db="EMBL/GenBank/DDBJ databases">
        <authorList>
            <person name="Lanie J.A."/>
            <person name="Ng W.-L."/>
            <person name="Kazmierczak K.M."/>
            <person name="Andrzejewski T.M."/>
            <person name="Davidsen T.M."/>
            <person name="Wayne K.J."/>
            <person name="Tettelin H."/>
            <person name="Glass J.I."/>
            <person name="Rusch D."/>
            <person name="Podicherti R."/>
            <person name="Tsui H.-C.T."/>
            <person name="Winkler M.E."/>
        </authorList>
    </citation>
    <scope>NUCLEOTIDE SEQUENCE</scope>
</reference>
<dbReference type="EMBL" id="UINC01033026">
    <property type="protein sequence ID" value="SVB21645.1"/>
    <property type="molecule type" value="Genomic_DNA"/>
</dbReference>
<dbReference type="InterPro" id="IPR005656">
    <property type="entry name" value="MmgE_PrpD"/>
</dbReference>
<dbReference type="SUPFAM" id="SSF103378">
    <property type="entry name" value="2-methylcitrate dehydratase PrpD"/>
    <property type="match status" value="1"/>
</dbReference>
<name>A0A382C6B4_9ZZZZ</name>
<organism evidence="3">
    <name type="scientific">marine metagenome</name>
    <dbReference type="NCBI Taxonomy" id="408172"/>
    <lineage>
        <taxon>unclassified sequences</taxon>
        <taxon>metagenomes</taxon>
        <taxon>ecological metagenomes</taxon>
    </lineage>
</organism>
<feature type="domain" description="MmgE/PrpD N-terminal" evidence="2">
    <location>
        <begin position="19"/>
        <end position="165"/>
    </location>
</feature>
<protein>
    <recommendedName>
        <fullName evidence="2">MmgE/PrpD N-terminal domain-containing protein</fullName>
    </recommendedName>
</protein>
<comment type="similarity">
    <text evidence="1">Belongs to the PrpD family.</text>
</comment>
<dbReference type="InterPro" id="IPR036148">
    <property type="entry name" value="MmgE/PrpD_sf"/>
</dbReference>
<sequence>MTLHKVRTHAEGDVLPRSEQLAWKMAELATAERPVDDDAVTMVGNRLLDNAAVALGAINRDPVRHARLLALGYEHPQRRGAALFGLPSDRTFHCEWVALANGVAVRELDMHDCYLAADYSHPGDNIPGVLAAAQQRRCDGAALTRGLLTSYEIQMALVSGICLHEH</sequence>
<evidence type="ECO:0000259" key="2">
    <source>
        <dbReference type="Pfam" id="PF03972"/>
    </source>
</evidence>
<dbReference type="GO" id="GO:0016829">
    <property type="term" value="F:lyase activity"/>
    <property type="evidence" value="ECO:0007669"/>
    <property type="project" value="InterPro"/>
</dbReference>
<dbReference type="InterPro" id="IPR042183">
    <property type="entry name" value="MmgE/PrpD_sf_1"/>
</dbReference>